<dbReference type="InterPro" id="IPR001245">
    <property type="entry name" value="Ser-Thr/Tyr_kinase_cat_dom"/>
</dbReference>
<feature type="transmembrane region" description="Helical" evidence="2">
    <location>
        <begin position="243"/>
        <end position="265"/>
    </location>
</feature>
<keyword evidence="3" id="KW-0732">Signal</keyword>
<feature type="signal peptide" evidence="3">
    <location>
        <begin position="1"/>
        <end position="28"/>
    </location>
</feature>
<reference evidence="5 6" key="1">
    <citation type="journal article" date="2023" name="Hortic Res">
        <title>Pangenome of water caltrop reveals structural variations and asymmetric subgenome divergence after allopolyploidization.</title>
        <authorList>
            <person name="Zhang X."/>
            <person name="Chen Y."/>
            <person name="Wang L."/>
            <person name="Yuan Y."/>
            <person name="Fang M."/>
            <person name="Shi L."/>
            <person name="Lu R."/>
            <person name="Comes H.P."/>
            <person name="Ma Y."/>
            <person name="Chen Y."/>
            <person name="Huang G."/>
            <person name="Zhou Y."/>
            <person name="Zheng Z."/>
            <person name="Qiu Y."/>
        </authorList>
    </citation>
    <scope>NUCLEOTIDE SEQUENCE [LARGE SCALE GENOMIC DNA]</scope>
    <source>
        <strain evidence="5">F231</strain>
    </source>
</reference>
<name>A0AAN7MZB4_TRANT</name>
<keyword evidence="2" id="KW-1133">Transmembrane helix</keyword>
<gene>
    <name evidence="5" type="ORF">SAY86_004862</name>
</gene>
<evidence type="ECO:0000256" key="2">
    <source>
        <dbReference type="SAM" id="Phobius"/>
    </source>
</evidence>
<protein>
    <recommendedName>
        <fullName evidence="4">Protein kinase domain-containing protein</fullName>
    </recommendedName>
</protein>
<dbReference type="GO" id="GO:0005524">
    <property type="term" value="F:ATP binding"/>
    <property type="evidence" value="ECO:0007669"/>
    <property type="project" value="InterPro"/>
</dbReference>
<feature type="compositionally biased region" description="Low complexity" evidence="1">
    <location>
        <begin position="228"/>
        <end position="239"/>
    </location>
</feature>
<feature type="region of interest" description="Disordered" evidence="1">
    <location>
        <begin position="219"/>
        <end position="239"/>
    </location>
</feature>
<dbReference type="InterPro" id="IPR052611">
    <property type="entry name" value="Plant_RLK_LysM"/>
</dbReference>
<feature type="region of interest" description="Disordered" evidence="1">
    <location>
        <begin position="275"/>
        <end position="308"/>
    </location>
</feature>
<dbReference type="Pfam" id="PF23446">
    <property type="entry name" value="LysM1_NFP_LYK"/>
    <property type="match status" value="1"/>
</dbReference>
<dbReference type="GO" id="GO:0005886">
    <property type="term" value="C:plasma membrane"/>
    <property type="evidence" value="ECO:0007669"/>
    <property type="project" value="UniProtKB-ARBA"/>
</dbReference>
<dbReference type="InterPro" id="IPR018392">
    <property type="entry name" value="LysM"/>
</dbReference>
<dbReference type="Pfam" id="PF07714">
    <property type="entry name" value="PK_Tyr_Ser-Thr"/>
    <property type="match status" value="1"/>
</dbReference>
<dbReference type="InterPro" id="IPR056562">
    <property type="entry name" value="LysM2_CERK1_LYK3_4_5"/>
</dbReference>
<dbReference type="EMBL" id="JAXQNO010000001">
    <property type="protein sequence ID" value="KAK4805045.1"/>
    <property type="molecule type" value="Genomic_DNA"/>
</dbReference>
<evidence type="ECO:0000259" key="4">
    <source>
        <dbReference type="PROSITE" id="PS50011"/>
    </source>
</evidence>
<feature type="chain" id="PRO_5042884714" description="Protein kinase domain-containing protein" evidence="3">
    <location>
        <begin position="29"/>
        <end position="586"/>
    </location>
</feature>
<evidence type="ECO:0000256" key="3">
    <source>
        <dbReference type="SAM" id="SignalP"/>
    </source>
</evidence>
<dbReference type="Pfam" id="PF01476">
    <property type="entry name" value="LysM"/>
    <property type="match status" value="1"/>
</dbReference>
<proteinExistence type="predicted"/>
<dbReference type="SUPFAM" id="SSF56112">
    <property type="entry name" value="Protein kinase-like (PK-like)"/>
    <property type="match status" value="1"/>
</dbReference>
<dbReference type="Proteomes" id="UP001346149">
    <property type="component" value="Unassembled WGS sequence"/>
</dbReference>
<dbReference type="PROSITE" id="PS50011">
    <property type="entry name" value="PROTEIN_KINASE_DOM"/>
    <property type="match status" value="1"/>
</dbReference>
<dbReference type="InterPro" id="IPR000719">
    <property type="entry name" value="Prot_kinase_dom"/>
</dbReference>
<comment type="caution">
    <text evidence="5">The sequence shown here is derived from an EMBL/GenBank/DDBJ whole genome shotgun (WGS) entry which is preliminary data.</text>
</comment>
<keyword evidence="2" id="KW-0812">Transmembrane</keyword>
<evidence type="ECO:0000313" key="6">
    <source>
        <dbReference type="Proteomes" id="UP001346149"/>
    </source>
</evidence>
<evidence type="ECO:0000256" key="1">
    <source>
        <dbReference type="SAM" id="MobiDB-lite"/>
    </source>
</evidence>
<keyword evidence="2" id="KW-0472">Membrane</keyword>
<dbReference type="InterPro" id="IPR011009">
    <property type="entry name" value="Kinase-like_dom_sf"/>
</dbReference>
<dbReference type="PANTHER" id="PTHR45927:SF6">
    <property type="entry name" value="PROTEIN LYK5"/>
    <property type="match status" value="1"/>
</dbReference>
<dbReference type="InterPro" id="IPR056561">
    <property type="entry name" value="NFP_LYK_LysM1"/>
</dbReference>
<dbReference type="Pfam" id="PF23472">
    <property type="entry name" value="LysM2_CERK1_LYK3_4_5"/>
    <property type="match status" value="1"/>
</dbReference>
<evidence type="ECO:0000313" key="5">
    <source>
        <dbReference type="EMBL" id="KAK4805045.1"/>
    </source>
</evidence>
<dbReference type="GO" id="GO:0004672">
    <property type="term" value="F:protein kinase activity"/>
    <property type="evidence" value="ECO:0007669"/>
    <property type="project" value="InterPro"/>
</dbReference>
<dbReference type="Gene3D" id="1.10.510.10">
    <property type="entry name" value="Transferase(Phosphotransferase) domain 1"/>
    <property type="match status" value="2"/>
</dbReference>
<feature type="domain" description="Protein kinase" evidence="4">
    <location>
        <begin position="325"/>
        <end position="586"/>
    </location>
</feature>
<dbReference type="AlphaFoldDB" id="A0AAN7MZB4"/>
<dbReference type="PANTHER" id="PTHR45927">
    <property type="entry name" value="LYSM-DOMAIN RECEPTOR-LIKE KINASE-RELATED"/>
    <property type="match status" value="1"/>
</dbReference>
<dbReference type="CDD" id="cd00118">
    <property type="entry name" value="LysM"/>
    <property type="match status" value="1"/>
</dbReference>
<accession>A0AAN7MZB4</accession>
<keyword evidence="6" id="KW-1185">Reference proteome</keyword>
<sequence length="586" mass="63946">MAAAEGTLLLLTVLIPLQISILFGVLHAQQEYLNNRQLNCSNSDSITRGFACNATSDQPSCQSYLTFRSADPSYANLATIAYLLNSDAVLMTTLNNLTDVQAIPAGTPIIVPANCSCAGELYQHNATYILKAVGETYYSIAYYTYQGLSTCQALQDQNLYKATNLTVGESVLVPLRCACPTSAQSGEAIRYLLTYLVASGDTLSGIAELFGEPTKIILPTTPSPPPSSATSPATTGSSSSKKWIFIGVGIGLAVVLIIAAAAFCYRTRKGRKMEEQVLPASAPPPKKASEPSATEDHSALLKDSSSWSGSGFREAIHSLTIYKYEELQRATGSFAEGNKIRGSVYRGSFKRDTAAVKVMRGDVSGEISILKLINHMNIVRLSGFCLYEGNSYLVYEYAENGSLSDWLHGEDPQATLSWKQRIQIAYNIADAINYLHNYIGGGRRRWWAPADPTCHRNSGFHGPRVYRGRRHHEEDGHLCFRGCDAGASIGEGSCPWPEQGQGRAAFHGISRVLEGDNVRDKLRGFMDVSMSNEYPLDLAFSTAEVARRCLEYDMNSRPSMEEVLMALTKIFSSSTDWDPSSNELSP</sequence>
<organism evidence="5 6">
    <name type="scientific">Trapa natans</name>
    <name type="common">Water chestnut</name>
    <dbReference type="NCBI Taxonomy" id="22666"/>
    <lineage>
        <taxon>Eukaryota</taxon>
        <taxon>Viridiplantae</taxon>
        <taxon>Streptophyta</taxon>
        <taxon>Embryophyta</taxon>
        <taxon>Tracheophyta</taxon>
        <taxon>Spermatophyta</taxon>
        <taxon>Magnoliopsida</taxon>
        <taxon>eudicotyledons</taxon>
        <taxon>Gunneridae</taxon>
        <taxon>Pentapetalae</taxon>
        <taxon>rosids</taxon>
        <taxon>malvids</taxon>
        <taxon>Myrtales</taxon>
        <taxon>Lythraceae</taxon>
        <taxon>Trapa</taxon>
    </lineage>
</organism>